<dbReference type="GO" id="GO:0005829">
    <property type="term" value="C:cytosol"/>
    <property type="evidence" value="ECO:0007669"/>
    <property type="project" value="TreeGrafter"/>
</dbReference>
<dbReference type="Proteomes" id="UP000005632">
    <property type="component" value="Chromosome"/>
</dbReference>
<dbReference type="CDD" id="cd19082">
    <property type="entry name" value="AKR_AKR10A1_2"/>
    <property type="match status" value="1"/>
</dbReference>
<dbReference type="PANTHER" id="PTHR43364">
    <property type="entry name" value="NADH-SPECIFIC METHYLGLYOXAL REDUCTASE-RELATED"/>
    <property type="match status" value="1"/>
</dbReference>
<evidence type="ECO:0000259" key="2">
    <source>
        <dbReference type="Pfam" id="PF00248"/>
    </source>
</evidence>
<dbReference type="RefSeq" id="WP_014269763.1">
    <property type="nucleotide sequence ID" value="NC_016633.1"/>
</dbReference>
<evidence type="ECO:0000256" key="1">
    <source>
        <dbReference type="ARBA" id="ARBA00023002"/>
    </source>
</evidence>
<dbReference type="KEGG" id="sgp:SpiGrapes_1091"/>
<organism evidence="3 4">
    <name type="scientific">Sphaerochaeta pleomorpha (strain ATCC BAA-1885 / DSM 22778 / Grapes)</name>
    <dbReference type="NCBI Taxonomy" id="158190"/>
    <lineage>
        <taxon>Bacteria</taxon>
        <taxon>Pseudomonadati</taxon>
        <taxon>Spirochaetota</taxon>
        <taxon>Spirochaetia</taxon>
        <taxon>Spirochaetales</taxon>
        <taxon>Sphaerochaetaceae</taxon>
        <taxon>Sphaerochaeta</taxon>
    </lineage>
</organism>
<keyword evidence="4" id="KW-1185">Reference proteome</keyword>
<accession>G8QS53</accession>
<name>G8QS53_SPHPG</name>
<keyword evidence="1" id="KW-0560">Oxidoreductase</keyword>
<gene>
    <name evidence="3" type="ordered locus">SpiGrapes_1091</name>
</gene>
<proteinExistence type="predicted"/>
<sequence length="317" mass="35358">MKYIPFFDRDLAQIALGCDHYGETISEEISFAQMDAYVEAGGNLLDTAHVYGQDKAGESSTSELVIGKWLKANGMRKELTVVSKGCHPFKDDLHRSRLNEKDMLEDIEKTLEQLGTDSVDIWYFHRDNLQLKASEILDMGSVLIKKGMVKHLGTSNWTTERIEEANTWAKAHDKPAFSISEIQWSLARCTPLTWGDDTLVCMTEKQQIWYEKNNFPVMCFASQAKGLFSKVIAGTENTLSKQARSRFLTEGNLALVPKCKALSEELGVTPAAICMAYLTSMKNPTIAIAGSSRLSQITDTLSGADLTLTEDQLRSLR</sequence>
<dbReference type="STRING" id="158190.SpiGrapes_1091"/>
<reference evidence="3 4" key="1">
    <citation type="submission" date="2011-11" db="EMBL/GenBank/DDBJ databases">
        <title>Complete sequence of Spirochaeta sp. grapes.</title>
        <authorList>
            <consortium name="US DOE Joint Genome Institute"/>
            <person name="Lucas S."/>
            <person name="Han J."/>
            <person name="Lapidus A."/>
            <person name="Cheng J.-F."/>
            <person name="Goodwin L."/>
            <person name="Pitluck S."/>
            <person name="Peters L."/>
            <person name="Ovchinnikova G."/>
            <person name="Munk A.C."/>
            <person name="Detter J.C."/>
            <person name="Han C."/>
            <person name="Tapia R."/>
            <person name="Land M."/>
            <person name="Hauser L."/>
            <person name="Kyrpides N."/>
            <person name="Ivanova N."/>
            <person name="Pagani I."/>
            <person name="Ritalahtilisa K."/>
            <person name="Loeffler F."/>
            <person name="Woyke T."/>
        </authorList>
    </citation>
    <scope>NUCLEOTIDE SEQUENCE [LARGE SCALE GENOMIC DNA]</scope>
    <source>
        <strain evidence="4">ATCC BAA-1885 / DSM 22778 / Grapes</strain>
    </source>
</reference>
<dbReference type="Pfam" id="PF00248">
    <property type="entry name" value="Aldo_ket_red"/>
    <property type="match status" value="1"/>
</dbReference>
<evidence type="ECO:0000313" key="4">
    <source>
        <dbReference type="Proteomes" id="UP000005632"/>
    </source>
</evidence>
<dbReference type="EMBL" id="CP003155">
    <property type="protein sequence ID" value="AEV28914.1"/>
    <property type="molecule type" value="Genomic_DNA"/>
</dbReference>
<dbReference type="SUPFAM" id="SSF51430">
    <property type="entry name" value="NAD(P)-linked oxidoreductase"/>
    <property type="match status" value="1"/>
</dbReference>
<dbReference type="Gene3D" id="3.20.20.100">
    <property type="entry name" value="NADP-dependent oxidoreductase domain"/>
    <property type="match status" value="1"/>
</dbReference>
<feature type="domain" description="NADP-dependent oxidoreductase" evidence="2">
    <location>
        <begin position="14"/>
        <end position="316"/>
    </location>
</feature>
<dbReference type="InterPro" id="IPR036812">
    <property type="entry name" value="NAD(P)_OxRdtase_dom_sf"/>
</dbReference>
<dbReference type="InterPro" id="IPR050523">
    <property type="entry name" value="AKR_Detox_Biosynth"/>
</dbReference>
<dbReference type="AlphaFoldDB" id="G8QS53"/>
<dbReference type="HOGENOM" id="CLU_023205_2_0_12"/>
<protein>
    <submittedName>
        <fullName evidence="3">Putative oxidoreductase, aryl-alcohol dehydrogenase like protein</fullName>
    </submittedName>
</protein>
<dbReference type="OrthoDB" id="9804790at2"/>
<dbReference type="InterPro" id="IPR023210">
    <property type="entry name" value="NADP_OxRdtase_dom"/>
</dbReference>
<dbReference type="GO" id="GO:0016491">
    <property type="term" value="F:oxidoreductase activity"/>
    <property type="evidence" value="ECO:0007669"/>
    <property type="project" value="UniProtKB-KW"/>
</dbReference>
<dbReference type="PANTHER" id="PTHR43364:SF4">
    <property type="entry name" value="NAD(P)-LINKED OXIDOREDUCTASE SUPERFAMILY PROTEIN"/>
    <property type="match status" value="1"/>
</dbReference>
<dbReference type="eggNOG" id="COG0667">
    <property type="taxonomic scope" value="Bacteria"/>
</dbReference>
<evidence type="ECO:0000313" key="3">
    <source>
        <dbReference type="EMBL" id="AEV28914.1"/>
    </source>
</evidence>